<dbReference type="Gene3D" id="3.20.20.410">
    <property type="entry name" value="Protein of unknown function UPF0759"/>
    <property type="match status" value="1"/>
</dbReference>
<dbReference type="SUPFAM" id="SSF117396">
    <property type="entry name" value="TM1631-like"/>
    <property type="match status" value="1"/>
</dbReference>
<dbReference type="InterPro" id="IPR002763">
    <property type="entry name" value="DUF72"/>
</dbReference>
<protein>
    <recommendedName>
        <fullName evidence="2">DUF72 domain-containing protein</fullName>
    </recommendedName>
</protein>
<name>A0A0F9PHE8_9ZZZZ</name>
<organism evidence="1">
    <name type="scientific">marine sediment metagenome</name>
    <dbReference type="NCBI Taxonomy" id="412755"/>
    <lineage>
        <taxon>unclassified sequences</taxon>
        <taxon>metagenomes</taxon>
        <taxon>ecological metagenomes</taxon>
    </lineage>
</organism>
<evidence type="ECO:0008006" key="2">
    <source>
        <dbReference type="Google" id="ProtNLM"/>
    </source>
</evidence>
<dbReference type="EMBL" id="LAZR01002928">
    <property type="protein sequence ID" value="KKN23912.1"/>
    <property type="molecule type" value="Genomic_DNA"/>
</dbReference>
<proteinExistence type="predicted"/>
<reference evidence="1" key="1">
    <citation type="journal article" date="2015" name="Nature">
        <title>Complex archaea that bridge the gap between prokaryotes and eukaryotes.</title>
        <authorList>
            <person name="Spang A."/>
            <person name="Saw J.H."/>
            <person name="Jorgensen S.L."/>
            <person name="Zaremba-Niedzwiedzka K."/>
            <person name="Martijn J."/>
            <person name="Lind A.E."/>
            <person name="van Eijk R."/>
            <person name="Schleper C."/>
            <person name="Guy L."/>
            <person name="Ettema T.J."/>
        </authorList>
    </citation>
    <scope>NUCLEOTIDE SEQUENCE</scope>
</reference>
<comment type="caution">
    <text evidence="1">The sequence shown here is derived from an EMBL/GenBank/DDBJ whole genome shotgun (WGS) entry which is preliminary data.</text>
</comment>
<dbReference type="PANTHER" id="PTHR30348">
    <property type="entry name" value="UNCHARACTERIZED PROTEIN YECE"/>
    <property type="match status" value="1"/>
</dbReference>
<evidence type="ECO:0000313" key="1">
    <source>
        <dbReference type="EMBL" id="KKN23912.1"/>
    </source>
</evidence>
<dbReference type="InterPro" id="IPR036520">
    <property type="entry name" value="UPF0759_sf"/>
</dbReference>
<dbReference type="Pfam" id="PF01904">
    <property type="entry name" value="DUF72"/>
    <property type="match status" value="1"/>
</dbReference>
<accession>A0A0F9PHE8</accession>
<dbReference type="PANTHER" id="PTHR30348:SF4">
    <property type="entry name" value="DUF72 DOMAIN-CONTAINING PROTEIN"/>
    <property type="match status" value="1"/>
</dbReference>
<gene>
    <name evidence="1" type="ORF">LCGC14_0900100</name>
</gene>
<dbReference type="AlphaFoldDB" id="A0A0F9PHE8"/>
<sequence length="289" mass="34251">MKEKILIGTSGWGYDEWVGPFYPRNLKKKEYLLYYSEIFYTNEINTTFYNIPPTWVVENWVKKTPNNFLFSVKIPQSITHTHKLDTDNCLDDLDYFLKTMEPLIVSKKLLSFLIQLPPSFKKKDHFSNLKDFFDKWPGSPEIDNYTLVVEFRDKSWMEDEVFTYLRRNKITYCAVIEPLLPPRMDITNPNLAYIRFHGYGKDIWFNYFFSEKEIKKWGQSIKQVIQNARVTGIYFNNHFSGYAAKNSLMLMKELDVKPKNSPEDISLLNIKKKTGEYSRGQIGIDKFLN</sequence>